<dbReference type="EMBL" id="AWWI01000173">
    <property type="protein sequence ID" value="PIL16266.1"/>
    <property type="molecule type" value="Genomic_DNA"/>
</dbReference>
<proteinExistence type="predicted"/>
<protein>
    <submittedName>
        <fullName evidence="1">Uncharacterized protein</fullName>
    </submittedName>
</protein>
<dbReference type="Proteomes" id="UP000231259">
    <property type="component" value="Unassembled WGS sequence"/>
</dbReference>
<evidence type="ECO:0000313" key="1">
    <source>
        <dbReference type="EMBL" id="PIL16266.1"/>
    </source>
</evidence>
<comment type="caution">
    <text evidence="1">The sequence shown here is derived from an EMBL/GenBank/DDBJ whole genome shotgun (WGS) entry which is preliminary data.</text>
</comment>
<reference evidence="1 2" key="1">
    <citation type="submission" date="2013-09" db="EMBL/GenBank/DDBJ databases">
        <title>Genome sequencing of Phaeobacter antarcticus sp. nov. SM1211.</title>
        <authorList>
            <person name="Zhang X.-Y."/>
            <person name="Liu C."/>
            <person name="Chen X.-L."/>
            <person name="Xie B.-B."/>
            <person name="Qin Q.-L."/>
            <person name="Rong J.-C."/>
            <person name="Zhang Y.-Z."/>
        </authorList>
    </citation>
    <scope>NUCLEOTIDE SEQUENCE [LARGE SCALE GENOMIC DNA]</scope>
    <source>
        <strain evidence="1 2">SM1211</strain>
    </source>
</reference>
<dbReference type="AlphaFoldDB" id="A0A2G8R3Y8"/>
<sequence>MGFSPQYARLRRGAKADFDRPAQVDAEFQRESASLLKGAASSPPE</sequence>
<accession>A0A2G8R3Y8</accession>
<gene>
    <name evidence="1" type="ORF">P775_25225</name>
</gene>
<keyword evidence="2" id="KW-1185">Reference proteome</keyword>
<name>A0A2G8R3Y8_9RHOB</name>
<evidence type="ECO:0000313" key="2">
    <source>
        <dbReference type="Proteomes" id="UP000231259"/>
    </source>
</evidence>
<organism evidence="1 2">
    <name type="scientific">Puniceibacterium antarcticum</name>
    <dbReference type="NCBI Taxonomy" id="1206336"/>
    <lineage>
        <taxon>Bacteria</taxon>
        <taxon>Pseudomonadati</taxon>
        <taxon>Pseudomonadota</taxon>
        <taxon>Alphaproteobacteria</taxon>
        <taxon>Rhodobacterales</taxon>
        <taxon>Paracoccaceae</taxon>
        <taxon>Puniceibacterium</taxon>
    </lineage>
</organism>